<evidence type="ECO:0000313" key="6">
    <source>
        <dbReference type="EMBL" id="DAF95486.1"/>
    </source>
</evidence>
<dbReference type="GO" id="GO:0003697">
    <property type="term" value="F:single-stranded DNA binding"/>
    <property type="evidence" value="ECO:0007669"/>
    <property type="project" value="InterPro"/>
</dbReference>
<dbReference type="GO" id="GO:0140664">
    <property type="term" value="F:ATP-dependent DNA damage sensor activity"/>
    <property type="evidence" value="ECO:0007669"/>
    <property type="project" value="InterPro"/>
</dbReference>
<dbReference type="EMBL" id="BK016109">
    <property type="protein sequence ID" value="DAF95486.1"/>
    <property type="molecule type" value="Genomic_DNA"/>
</dbReference>
<organism evidence="6">
    <name type="scientific">Myoviridae sp. ctCo31</name>
    <dbReference type="NCBI Taxonomy" id="2825053"/>
    <lineage>
        <taxon>Viruses</taxon>
        <taxon>Duplodnaviria</taxon>
        <taxon>Heunggongvirae</taxon>
        <taxon>Uroviricota</taxon>
        <taxon>Caudoviricetes</taxon>
    </lineage>
</organism>
<dbReference type="PANTHER" id="PTHR45900:SF1">
    <property type="entry name" value="MITOCHONDRIAL DNA REPAIR PROTEIN RECA HOMOLOG-RELATED"/>
    <property type="match status" value="1"/>
</dbReference>
<dbReference type="Pfam" id="PF00154">
    <property type="entry name" value="RecA_N"/>
    <property type="match status" value="1"/>
</dbReference>
<proteinExistence type="inferred from homology"/>
<feature type="domain" description="RecA family profile 1" evidence="5">
    <location>
        <begin position="1"/>
        <end position="129"/>
    </location>
</feature>
<keyword evidence="2" id="KW-0547">Nucleotide-binding</keyword>
<evidence type="ECO:0000256" key="4">
    <source>
        <dbReference type="ARBA" id="ARBA00023172"/>
    </source>
</evidence>
<evidence type="ECO:0000256" key="3">
    <source>
        <dbReference type="ARBA" id="ARBA00022840"/>
    </source>
</evidence>
<sequence length="290" mass="32832">MLGLVMVAAYLKKYDDAVCLFVDSEFGASKQYFKNAGIDPERVIHIPVLNVEEAKFELTAQLDEIQKGDHVIIFMDSIGNLASKKEADDALDQKSVADMGRAKQIKSLFRIITPHLTLKNIPMVAINHTIQTMEMFSKTVMTSGTGVMYSSNTVLFVTKAQEKEGTELVGYNFTLKAEKSRFIKEGSKLPLTVTFDKGINKYSGLFDLALELGFIHKNSAVSYSRMFLDKNTGELVPEDKKWRRKEADCKEFWEPMLNDEYFKETVEKHYLLDAPTFSTSEADELVSEDE</sequence>
<dbReference type="InterPro" id="IPR049047">
    <property type="entry name" value="T4_UVSX-like_C"/>
</dbReference>
<keyword evidence="3" id="KW-0067">ATP-binding</keyword>
<dbReference type="PROSITE" id="PS50162">
    <property type="entry name" value="RECA_2"/>
    <property type="match status" value="1"/>
</dbReference>
<dbReference type="InterPro" id="IPR049428">
    <property type="entry name" value="RecA-like_N"/>
</dbReference>
<evidence type="ECO:0000259" key="5">
    <source>
        <dbReference type="PROSITE" id="PS50162"/>
    </source>
</evidence>
<dbReference type="Gene3D" id="3.40.50.300">
    <property type="entry name" value="P-loop containing nucleotide triphosphate hydrolases"/>
    <property type="match status" value="1"/>
</dbReference>
<evidence type="ECO:0000256" key="2">
    <source>
        <dbReference type="ARBA" id="ARBA00022741"/>
    </source>
</evidence>
<dbReference type="InterPro" id="IPR020588">
    <property type="entry name" value="RecA_ATP-bd"/>
</dbReference>
<comment type="similarity">
    <text evidence="1">Belongs to the RecA family.</text>
</comment>
<keyword evidence="4" id="KW-0233">DNA recombination</keyword>
<name>A0A8S5UM78_9CAUD</name>
<dbReference type="GO" id="GO:0006281">
    <property type="term" value="P:DNA repair"/>
    <property type="evidence" value="ECO:0007669"/>
    <property type="project" value="InterPro"/>
</dbReference>
<dbReference type="InterPro" id="IPR027417">
    <property type="entry name" value="P-loop_NTPase"/>
</dbReference>
<protein>
    <submittedName>
        <fullName evidence="6">Recombination and repair protein</fullName>
    </submittedName>
</protein>
<dbReference type="GO" id="GO:0005524">
    <property type="term" value="F:ATP binding"/>
    <property type="evidence" value="ECO:0007669"/>
    <property type="project" value="UniProtKB-KW"/>
</dbReference>
<dbReference type="InterPro" id="IPR013765">
    <property type="entry name" value="DNA_recomb/repair_RecA"/>
</dbReference>
<evidence type="ECO:0000256" key="1">
    <source>
        <dbReference type="ARBA" id="ARBA00009391"/>
    </source>
</evidence>
<dbReference type="GO" id="GO:0006310">
    <property type="term" value="P:DNA recombination"/>
    <property type="evidence" value="ECO:0007669"/>
    <property type="project" value="UniProtKB-KW"/>
</dbReference>
<dbReference type="PANTHER" id="PTHR45900">
    <property type="entry name" value="RECA"/>
    <property type="match status" value="1"/>
</dbReference>
<accession>A0A8S5UM78</accession>
<reference evidence="6" key="1">
    <citation type="journal article" date="2021" name="Proc. Natl. Acad. Sci. U.S.A.">
        <title>A Catalog of Tens of Thousands of Viruses from Human Metagenomes Reveals Hidden Associations with Chronic Diseases.</title>
        <authorList>
            <person name="Tisza M.J."/>
            <person name="Buck C.B."/>
        </authorList>
    </citation>
    <scope>NUCLEOTIDE SEQUENCE</scope>
    <source>
        <strain evidence="6">CtCo31</strain>
    </source>
</reference>
<dbReference type="Pfam" id="PF21134">
    <property type="entry name" value="T4_UVSX_C"/>
    <property type="match status" value="1"/>
</dbReference>
<dbReference type="SUPFAM" id="SSF52540">
    <property type="entry name" value="P-loop containing nucleoside triphosphate hydrolases"/>
    <property type="match status" value="1"/>
</dbReference>